<dbReference type="Pfam" id="PF04978">
    <property type="entry name" value="MST"/>
    <property type="match status" value="1"/>
</dbReference>
<dbReference type="Gene3D" id="1.20.120.450">
    <property type="entry name" value="dinb family like domain"/>
    <property type="match status" value="1"/>
</dbReference>
<dbReference type="RefSeq" id="WP_377198685.1">
    <property type="nucleotide sequence ID" value="NZ_JBHUHF010000001.1"/>
</dbReference>
<proteinExistence type="predicted"/>
<dbReference type="Proteomes" id="UP001597338">
    <property type="component" value="Unassembled WGS sequence"/>
</dbReference>
<keyword evidence="2" id="KW-1185">Reference proteome</keyword>
<dbReference type="InterPro" id="IPR007061">
    <property type="entry name" value="MST-like"/>
</dbReference>
<name>A0ABW4V8U6_9MICO</name>
<comment type="caution">
    <text evidence="1">The sequence shown here is derived from an EMBL/GenBank/DDBJ whole genome shotgun (WGS) entry which is preliminary data.</text>
</comment>
<dbReference type="InterPro" id="IPR034660">
    <property type="entry name" value="DinB/YfiT-like"/>
</dbReference>
<accession>A0ABW4V8U6</accession>
<dbReference type="EMBL" id="JBHUHF010000001">
    <property type="protein sequence ID" value="MFD2026879.1"/>
    <property type="molecule type" value="Genomic_DNA"/>
</dbReference>
<sequence>MTTERWTSATVYPDMWTDPDDDPRQALAKPVGEKETYWNYLKQYRITLEMKCEGLDAEQLARRSVPPSTMSLLGLVRHLAHVEQSWFRRILQGQADTPRLFGKSKEHPDADFDGVVADPAVVEEAWATWRREVAAADQWLAALPEADLGRTVLRGTDEIPIRDILVHLIEEYARHVGHADLLRECLDGRVGQ</sequence>
<evidence type="ECO:0000313" key="2">
    <source>
        <dbReference type="Proteomes" id="UP001597338"/>
    </source>
</evidence>
<gene>
    <name evidence="1" type="ORF">ACFSL2_15290</name>
</gene>
<organism evidence="1 2">
    <name type="scientific">Promicromonospora aerolata</name>
    <dbReference type="NCBI Taxonomy" id="195749"/>
    <lineage>
        <taxon>Bacteria</taxon>
        <taxon>Bacillati</taxon>
        <taxon>Actinomycetota</taxon>
        <taxon>Actinomycetes</taxon>
        <taxon>Micrococcales</taxon>
        <taxon>Promicromonosporaceae</taxon>
        <taxon>Promicromonospora</taxon>
    </lineage>
</organism>
<reference evidence="2" key="1">
    <citation type="journal article" date="2019" name="Int. J. Syst. Evol. Microbiol.">
        <title>The Global Catalogue of Microorganisms (GCM) 10K type strain sequencing project: providing services to taxonomists for standard genome sequencing and annotation.</title>
        <authorList>
            <consortium name="The Broad Institute Genomics Platform"/>
            <consortium name="The Broad Institute Genome Sequencing Center for Infectious Disease"/>
            <person name="Wu L."/>
            <person name="Ma J."/>
        </authorList>
    </citation>
    <scope>NUCLEOTIDE SEQUENCE [LARGE SCALE GENOMIC DNA]</scope>
    <source>
        <strain evidence="2">CCM 7043</strain>
    </source>
</reference>
<evidence type="ECO:0000313" key="1">
    <source>
        <dbReference type="EMBL" id="MFD2026879.1"/>
    </source>
</evidence>
<protein>
    <submittedName>
        <fullName evidence="1">DinB family protein</fullName>
    </submittedName>
</protein>
<dbReference type="SUPFAM" id="SSF109854">
    <property type="entry name" value="DinB/YfiT-like putative metalloenzymes"/>
    <property type="match status" value="1"/>
</dbReference>